<evidence type="ECO:0000313" key="1">
    <source>
        <dbReference type="EMBL" id="EOT30089.1"/>
    </source>
</evidence>
<dbReference type="Proteomes" id="UP000014136">
    <property type="component" value="Unassembled WGS sequence"/>
</dbReference>
<accession>S0JB14</accession>
<protein>
    <submittedName>
        <fullName evidence="1">Uncharacterized protein</fullName>
    </submittedName>
</protein>
<reference evidence="1 2" key="1">
    <citation type="submission" date="2013-03" db="EMBL/GenBank/DDBJ databases">
        <title>The Genome Sequence of Enterococcus saccharolyticus ATCC_43076 (Illumina only assembly).</title>
        <authorList>
            <consortium name="The Broad Institute Genomics Platform"/>
            <consortium name="The Broad Institute Genome Sequencing Center for Infectious Disease"/>
            <person name="Earl A."/>
            <person name="Russ C."/>
            <person name="Gilmore M."/>
            <person name="Surin D."/>
            <person name="Walker B."/>
            <person name="Young S."/>
            <person name="Zeng Q."/>
            <person name="Gargeya S."/>
            <person name="Fitzgerald M."/>
            <person name="Haas B."/>
            <person name="Abouelleil A."/>
            <person name="Allen A.W."/>
            <person name="Alvarado L."/>
            <person name="Arachchi H.M."/>
            <person name="Berlin A.M."/>
            <person name="Chapman S.B."/>
            <person name="Gainer-Dewar J."/>
            <person name="Goldberg J."/>
            <person name="Griggs A."/>
            <person name="Gujja S."/>
            <person name="Hansen M."/>
            <person name="Howarth C."/>
            <person name="Imamovic A."/>
            <person name="Ireland A."/>
            <person name="Larimer J."/>
            <person name="McCowan C."/>
            <person name="Murphy C."/>
            <person name="Pearson M."/>
            <person name="Poon T.W."/>
            <person name="Priest M."/>
            <person name="Roberts A."/>
            <person name="Saif S."/>
            <person name="Shea T."/>
            <person name="Sisk P."/>
            <person name="Sykes S."/>
            <person name="Wortman J."/>
            <person name="Nusbaum C."/>
            <person name="Birren B."/>
        </authorList>
    </citation>
    <scope>NUCLEOTIDE SEQUENCE [LARGE SCALE GENOMIC DNA]</scope>
    <source>
        <strain evidence="1 2">ATCC 43076</strain>
    </source>
</reference>
<gene>
    <name evidence="1" type="ORF">OMQ_00782</name>
</gene>
<dbReference type="EMBL" id="AHYT01000002">
    <property type="protein sequence ID" value="EOT30089.1"/>
    <property type="molecule type" value="Genomic_DNA"/>
</dbReference>
<sequence>MKKIHNLGDLFHFFYENLVFFLNKSVWEKIIEARYYRFIGTLSKCIKYSENSLTITEKFCILISYSGE</sequence>
<comment type="caution">
    <text evidence="1">The sequence shown here is derived from an EMBL/GenBank/DDBJ whole genome shotgun (WGS) entry which is preliminary data.</text>
</comment>
<evidence type="ECO:0000313" key="2">
    <source>
        <dbReference type="Proteomes" id="UP000014136"/>
    </source>
</evidence>
<keyword evidence="2" id="KW-1185">Reference proteome</keyword>
<name>S0JB14_9ENTE</name>
<dbReference type="HOGENOM" id="CLU_2787424_0_0_9"/>
<organism evidence="1 2">
    <name type="scientific">Enterococcus saccharolyticus subsp. saccharolyticus ATCC 43076</name>
    <dbReference type="NCBI Taxonomy" id="1139996"/>
    <lineage>
        <taxon>Bacteria</taxon>
        <taxon>Bacillati</taxon>
        <taxon>Bacillota</taxon>
        <taxon>Bacilli</taxon>
        <taxon>Lactobacillales</taxon>
        <taxon>Enterococcaceae</taxon>
        <taxon>Enterococcus</taxon>
    </lineage>
</organism>
<proteinExistence type="predicted"/>
<dbReference type="AlphaFoldDB" id="S0JB14"/>